<dbReference type="GO" id="GO:0003677">
    <property type="term" value="F:DNA binding"/>
    <property type="evidence" value="ECO:0007669"/>
    <property type="project" value="UniProtKB-KW"/>
</dbReference>
<sequence length="134" mass="13885">MSSKPTSKPGPKGIPAPKPKVVAEPAAEVPEAVTVEAGTDRAVALKLRELVGRVVEVTGGKKKGVKEIVEATLTALGDALAKGEELNLPGVGKVRVAKSVDREGRSMMTLKVRGTGTPKPKEPKETLADAEEAV</sequence>
<evidence type="ECO:0000256" key="3">
    <source>
        <dbReference type="SAM" id="MobiDB-lite"/>
    </source>
</evidence>
<dbReference type="InterPro" id="IPR000119">
    <property type="entry name" value="Hist_DNA-bd"/>
</dbReference>
<keyword evidence="5" id="KW-1185">Reference proteome</keyword>
<evidence type="ECO:0000313" key="4">
    <source>
        <dbReference type="EMBL" id="RGP36938.1"/>
    </source>
</evidence>
<feature type="region of interest" description="Disordered" evidence="3">
    <location>
        <begin position="1"/>
        <end position="21"/>
    </location>
</feature>
<evidence type="ECO:0000256" key="2">
    <source>
        <dbReference type="ARBA" id="ARBA00023125"/>
    </source>
</evidence>
<accession>A0A411Z1J9</accession>
<dbReference type="Gene3D" id="4.10.520.10">
    <property type="entry name" value="IHF-like DNA-binding proteins"/>
    <property type="match status" value="1"/>
</dbReference>
<dbReference type="EMBL" id="QWEY01000006">
    <property type="protein sequence ID" value="RGP36938.1"/>
    <property type="molecule type" value="Genomic_DNA"/>
</dbReference>
<dbReference type="Pfam" id="PF00216">
    <property type="entry name" value="Bac_DNA_binding"/>
    <property type="match status" value="1"/>
</dbReference>
<gene>
    <name evidence="4" type="ORF">D1012_12370</name>
</gene>
<name>A0A411Z1J9_9RHOB</name>
<comment type="caution">
    <text evidence="4">The sequence shown here is derived from an EMBL/GenBank/DDBJ whole genome shotgun (WGS) entry which is preliminary data.</text>
</comment>
<organism evidence="4 5">
    <name type="scientific">Pseudotabrizicola alkalilacus</name>
    <dbReference type="NCBI Taxonomy" id="2305252"/>
    <lineage>
        <taxon>Bacteria</taxon>
        <taxon>Pseudomonadati</taxon>
        <taxon>Pseudomonadota</taxon>
        <taxon>Alphaproteobacteria</taxon>
        <taxon>Rhodobacterales</taxon>
        <taxon>Paracoccaceae</taxon>
        <taxon>Pseudotabrizicola</taxon>
    </lineage>
</organism>
<proteinExistence type="inferred from homology"/>
<dbReference type="OrthoDB" id="7873474at2"/>
<feature type="region of interest" description="Disordered" evidence="3">
    <location>
        <begin position="105"/>
        <end position="134"/>
    </location>
</feature>
<evidence type="ECO:0008006" key="6">
    <source>
        <dbReference type="Google" id="ProtNLM"/>
    </source>
</evidence>
<comment type="similarity">
    <text evidence="1">Belongs to the bacterial histone-like protein family.</text>
</comment>
<reference evidence="4 5" key="1">
    <citation type="submission" date="2018-08" db="EMBL/GenBank/DDBJ databases">
        <title>Flavobacterium tibetense sp. nov., isolated from a wetland YonghuCo on Tibetan Plateau.</title>
        <authorList>
            <person name="Phurbu D."/>
            <person name="Lu H."/>
            <person name="Xing P."/>
        </authorList>
    </citation>
    <scope>NUCLEOTIDE SEQUENCE [LARGE SCALE GENOMIC DNA]</scope>
    <source>
        <strain evidence="4 5">DJC</strain>
    </source>
</reference>
<dbReference type="Proteomes" id="UP000284547">
    <property type="component" value="Unassembled WGS sequence"/>
</dbReference>
<dbReference type="GO" id="GO:0030527">
    <property type="term" value="F:structural constituent of chromatin"/>
    <property type="evidence" value="ECO:0007669"/>
    <property type="project" value="InterPro"/>
</dbReference>
<protein>
    <recommendedName>
        <fullName evidence="6">DNA-binding protein</fullName>
    </recommendedName>
</protein>
<evidence type="ECO:0000313" key="5">
    <source>
        <dbReference type="Proteomes" id="UP000284547"/>
    </source>
</evidence>
<dbReference type="RefSeq" id="WP_118152632.1">
    <property type="nucleotide sequence ID" value="NZ_QWEY01000006.1"/>
</dbReference>
<dbReference type="InterPro" id="IPR010992">
    <property type="entry name" value="IHF-like_DNA-bd_dom_sf"/>
</dbReference>
<evidence type="ECO:0000256" key="1">
    <source>
        <dbReference type="ARBA" id="ARBA00010529"/>
    </source>
</evidence>
<dbReference type="SUPFAM" id="SSF47729">
    <property type="entry name" value="IHF-like DNA-binding proteins"/>
    <property type="match status" value="1"/>
</dbReference>
<dbReference type="AlphaFoldDB" id="A0A411Z1J9"/>
<keyword evidence="2" id="KW-0238">DNA-binding</keyword>